<reference evidence="9 10" key="1">
    <citation type="submission" date="2013-04" db="EMBL/GenBank/DDBJ databases">
        <title>The Genome Sequence of Propionimicrobium lymphophilum ACS-093-V-SCH5.</title>
        <authorList>
            <consortium name="The Broad Institute Genomics Platform"/>
            <person name="Earl A."/>
            <person name="Ward D."/>
            <person name="Feldgarden M."/>
            <person name="Gevers D."/>
            <person name="Saerens B."/>
            <person name="Vaneechoutte M."/>
            <person name="Walker B."/>
            <person name="Young S."/>
            <person name="Zeng Q."/>
            <person name="Gargeya S."/>
            <person name="Fitzgerald M."/>
            <person name="Haas B."/>
            <person name="Abouelleil A."/>
            <person name="Allen A.W."/>
            <person name="Alvarado L."/>
            <person name="Arachchi H.M."/>
            <person name="Berlin A.M."/>
            <person name="Chapman S.B."/>
            <person name="Gainer-Dewar J."/>
            <person name="Goldberg J."/>
            <person name="Griggs A."/>
            <person name="Gujja S."/>
            <person name="Hansen M."/>
            <person name="Howarth C."/>
            <person name="Imamovic A."/>
            <person name="Ireland A."/>
            <person name="Larimer J."/>
            <person name="McCowan C."/>
            <person name="Murphy C."/>
            <person name="Pearson M."/>
            <person name="Poon T.W."/>
            <person name="Priest M."/>
            <person name="Roberts A."/>
            <person name="Saif S."/>
            <person name="Shea T."/>
            <person name="Sisk P."/>
            <person name="Sykes S."/>
            <person name="Wortman J."/>
            <person name="Nusbaum C."/>
            <person name="Birren B."/>
        </authorList>
    </citation>
    <scope>NUCLEOTIDE SEQUENCE [LARGE SCALE GENOMIC DNA]</scope>
    <source>
        <strain evidence="9 10">ACS-093-V-SCH5</strain>
    </source>
</reference>
<dbReference type="Gene3D" id="3.10.50.40">
    <property type="match status" value="2"/>
</dbReference>
<sequence length="337" mass="35267">MFHSVQKRFVKVLSAAAISALMLTGCSGGNADNADSSAAPSGSPSATASVQKKKLGSLDDVKVSDNFGEKPTVEGIDYPVEVEETMSKVIVEGDGAEVPNDNATVEVHYMGINGTTGETFDDSYNRGSSTYFPLDGVIKGFQKGLVGKKEGSRVLIAAASSDGYDPMGMPQAKINPGDTLFFVVDVIRTEQPAVSGKMSSPAGFPKVSDQDGKPVIDIAGAAAPKEAASAVLVEGKGRVLADGDILKSHSVCTTWDGKQYYSDFGNKAVIDAKASQQKPLEPLWQQLVGKKEGSRVLVTLPGSVAYPKGNPNPPLEPNTSVACVVDILFTQPIPKQG</sequence>
<dbReference type="InterPro" id="IPR044609">
    <property type="entry name" value="FKBP2/11"/>
</dbReference>
<dbReference type="PANTHER" id="PTHR45779">
    <property type="entry name" value="PEPTIDYLPROLYL ISOMERASE"/>
    <property type="match status" value="1"/>
</dbReference>
<keyword evidence="10" id="KW-1185">Reference proteome</keyword>
<gene>
    <name evidence="9" type="ORF">HMPREF9306_00827</name>
</gene>
<dbReference type="SUPFAM" id="SSF54534">
    <property type="entry name" value="FKBP-like"/>
    <property type="match status" value="2"/>
</dbReference>
<dbReference type="PANTHER" id="PTHR45779:SF7">
    <property type="entry name" value="PEPTIDYLPROLYL ISOMERASE"/>
    <property type="match status" value="1"/>
</dbReference>
<dbReference type="PROSITE" id="PS50059">
    <property type="entry name" value="FKBP_PPIASE"/>
    <property type="match status" value="1"/>
</dbReference>
<name>S2W4U4_9ACTN</name>
<evidence type="ECO:0000256" key="4">
    <source>
        <dbReference type="ARBA" id="ARBA00023235"/>
    </source>
</evidence>
<evidence type="ECO:0000256" key="2">
    <source>
        <dbReference type="ARBA" id="ARBA00013194"/>
    </source>
</evidence>
<dbReference type="EC" id="5.2.1.8" evidence="2 5"/>
<accession>S2W4U4</accession>
<dbReference type="STRING" id="883161.HMPREF9306_00827"/>
<dbReference type="PROSITE" id="PS51257">
    <property type="entry name" value="PROKAR_LIPOPROTEIN"/>
    <property type="match status" value="1"/>
</dbReference>
<dbReference type="GO" id="GO:0003755">
    <property type="term" value="F:peptidyl-prolyl cis-trans isomerase activity"/>
    <property type="evidence" value="ECO:0007669"/>
    <property type="project" value="UniProtKB-KW"/>
</dbReference>
<dbReference type="AlphaFoldDB" id="S2W4U4"/>
<evidence type="ECO:0000259" key="8">
    <source>
        <dbReference type="PROSITE" id="PS50059"/>
    </source>
</evidence>
<comment type="caution">
    <text evidence="9">The sequence shown here is derived from an EMBL/GenBank/DDBJ whole genome shotgun (WGS) entry which is preliminary data.</text>
</comment>
<keyword evidence="3 5" id="KW-0697">Rotamase</keyword>
<feature type="domain" description="PPIase FKBP-type" evidence="8">
    <location>
        <begin position="102"/>
        <end position="190"/>
    </location>
</feature>
<evidence type="ECO:0000313" key="9">
    <source>
        <dbReference type="EMBL" id="EPD33290.1"/>
    </source>
</evidence>
<evidence type="ECO:0000256" key="5">
    <source>
        <dbReference type="PROSITE-ProRule" id="PRU00277"/>
    </source>
</evidence>
<evidence type="ECO:0000256" key="3">
    <source>
        <dbReference type="ARBA" id="ARBA00023110"/>
    </source>
</evidence>
<dbReference type="OrthoDB" id="25996at2"/>
<keyword evidence="7" id="KW-0732">Signal</keyword>
<evidence type="ECO:0000256" key="6">
    <source>
        <dbReference type="SAM" id="MobiDB-lite"/>
    </source>
</evidence>
<dbReference type="EMBL" id="AGZR01000005">
    <property type="protein sequence ID" value="EPD33290.1"/>
    <property type="molecule type" value="Genomic_DNA"/>
</dbReference>
<evidence type="ECO:0000313" key="10">
    <source>
        <dbReference type="Proteomes" id="UP000014417"/>
    </source>
</evidence>
<comment type="catalytic activity">
    <reaction evidence="1 5">
        <text>[protein]-peptidylproline (omega=180) = [protein]-peptidylproline (omega=0)</text>
        <dbReference type="Rhea" id="RHEA:16237"/>
        <dbReference type="Rhea" id="RHEA-COMP:10747"/>
        <dbReference type="Rhea" id="RHEA-COMP:10748"/>
        <dbReference type="ChEBI" id="CHEBI:83833"/>
        <dbReference type="ChEBI" id="CHEBI:83834"/>
        <dbReference type="EC" id="5.2.1.8"/>
    </reaction>
</comment>
<dbReference type="InterPro" id="IPR046357">
    <property type="entry name" value="PPIase_dom_sf"/>
</dbReference>
<proteinExistence type="predicted"/>
<dbReference type="InterPro" id="IPR001179">
    <property type="entry name" value="PPIase_FKBP_dom"/>
</dbReference>
<feature type="region of interest" description="Disordered" evidence="6">
    <location>
        <begin position="32"/>
        <end position="53"/>
    </location>
</feature>
<feature type="signal peptide" evidence="7">
    <location>
        <begin position="1"/>
        <end position="31"/>
    </location>
</feature>
<evidence type="ECO:0000256" key="1">
    <source>
        <dbReference type="ARBA" id="ARBA00000971"/>
    </source>
</evidence>
<evidence type="ECO:0000256" key="7">
    <source>
        <dbReference type="SAM" id="SignalP"/>
    </source>
</evidence>
<dbReference type="HOGENOM" id="CLU_053307_3_0_11"/>
<organism evidence="9 10">
    <name type="scientific">Propionimicrobium lymphophilum ACS-093-V-SCH5</name>
    <dbReference type="NCBI Taxonomy" id="883161"/>
    <lineage>
        <taxon>Bacteria</taxon>
        <taxon>Bacillati</taxon>
        <taxon>Actinomycetota</taxon>
        <taxon>Actinomycetes</taxon>
        <taxon>Propionibacteriales</taxon>
        <taxon>Propionibacteriaceae</taxon>
        <taxon>Propionimicrobium</taxon>
    </lineage>
</organism>
<dbReference type="Pfam" id="PF00254">
    <property type="entry name" value="FKBP_C"/>
    <property type="match status" value="2"/>
</dbReference>
<dbReference type="Proteomes" id="UP000014417">
    <property type="component" value="Unassembled WGS sequence"/>
</dbReference>
<feature type="compositionally biased region" description="Low complexity" evidence="6">
    <location>
        <begin position="32"/>
        <end position="49"/>
    </location>
</feature>
<feature type="chain" id="PRO_5004513725" description="peptidylprolyl isomerase" evidence="7">
    <location>
        <begin position="32"/>
        <end position="337"/>
    </location>
</feature>
<protein>
    <recommendedName>
        <fullName evidence="2 5">peptidylprolyl isomerase</fullName>
        <ecNumber evidence="2 5">5.2.1.8</ecNumber>
    </recommendedName>
</protein>
<keyword evidence="4 5" id="KW-0413">Isomerase</keyword>